<proteinExistence type="predicted"/>
<dbReference type="AlphaFoldDB" id="A0A1Q8ZPX0"/>
<organism evidence="1 2">
    <name type="scientific">Rhizobium oryziradicis</name>
    <dbReference type="NCBI Taxonomy" id="1867956"/>
    <lineage>
        <taxon>Bacteria</taxon>
        <taxon>Pseudomonadati</taxon>
        <taxon>Pseudomonadota</taxon>
        <taxon>Alphaproteobacteria</taxon>
        <taxon>Hyphomicrobiales</taxon>
        <taxon>Rhizobiaceae</taxon>
        <taxon>Rhizobium/Agrobacterium group</taxon>
        <taxon>Rhizobium</taxon>
    </lineage>
</organism>
<dbReference type="PANTHER" id="PTHR35802:SF1">
    <property type="entry name" value="PROTEASE SYNTHASE AND SPORULATION PROTEIN PAI 2"/>
    <property type="match status" value="1"/>
</dbReference>
<comment type="caution">
    <text evidence="1">The sequence shown here is derived from an EMBL/GenBank/DDBJ whole genome shotgun (WGS) entry which is preliminary data.</text>
</comment>
<dbReference type="InterPro" id="IPR012349">
    <property type="entry name" value="Split_barrel_FMN-bd"/>
</dbReference>
<gene>
    <name evidence="1" type="ORF">BJF95_05895</name>
</gene>
<name>A0A1Q8ZPX0_9HYPH</name>
<protein>
    <submittedName>
        <fullName evidence="1">Transcriptional regulator</fullName>
    </submittedName>
</protein>
<accession>A0A1Q8ZPX0</accession>
<sequence length="218" mass="23911">MYQPPHFRQIDTEDLFSFIAHHPLGLLISAGSAGLIANPLPFIVRRSKNENGTDCLLAHIARANAQWKAIDAGDEVLVSFMGSHHYITPNWYATKQDTGKVVPTWNYQTVQVRGKATIHQDPDWLLKQLTALTDQQEASEPRPWAVQDAPESFVAAQMRGIVGIELEITAIEGKRKVSQNRTAADYNGVIAGLDAKGTQTAADMAALVRKATADKPDV</sequence>
<dbReference type="PANTHER" id="PTHR35802">
    <property type="entry name" value="PROTEASE SYNTHASE AND SPORULATION PROTEIN PAI 2"/>
    <property type="match status" value="1"/>
</dbReference>
<dbReference type="Gene3D" id="2.30.110.10">
    <property type="entry name" value="Electron Transport, Fmn-binding Protein, Chain A"/>
    <property type="match status" value="1"/>
</dbReference>
<keyword evidence="2" id="KW-1185">Reference proteome</keyword>
<dbReference type="OrthoDB" id="9794948at2"/>
<dbReference type="Pfam" id="PF04299">
    <property type="entry name" value="FMN_bind_2"/>
    <property type="match status" value="1"/>
</dbReference>
<reference evidence="1 2" key="1">
    <citation type="submission" date="2016-09" db="EMBL/GenBank/DDBJ databases">
        <title>Rhizobium oryziradicis sp. nov., isolated from the root of rice.</title>
        <authorList>
            <person name="Zhao J."/>
            <person name="Zhang X."/>
        </authorList>
    </citation>
    <scope>NUCLEOTIDE SEQUENCE [LARGE SCALE GENOMIC DNA]</scope>
    <source>
        <strain evidence="1 2">N19</strain>
    </source>
</reference>
<evidence type="ECO:0000313" key="1">
    <source>
        <dbReference type="EMBL" id="OLP44096.1"/>
    </source>
</evidence>
<dbReference type="RefSeq" id="WP_075639606.1">
    <property type="nucleotide sequence ID" value="NZ_MKIM01000027.1"/>
</dbReference>
<dbReference type="SUPFAM" id="SSF50475">
    <property type="entry name" value="FMN-binding split barrel"/>
    <property type="match status" value="1"/>
</dbReference>
<dbReference type="Proteomes" id="UP000186894">
    <property type="component" value="Unassembled WGS sequence"/>
</dbReference>
<evidence type="ECO:0000313" key="2">
    <source>
        <dbReference type="Proteomes" id="UP000186894"/>
    </source>
</evidence>
<dbReference type="EMBL" id="MKIM01000027">
    <property type="protein sequence ID" value="OLP44096.1"/>
    <property type="molecule type" value="Genomic_DNA"/>
</dbReference>
<dbReference type="InterPro" id="IPR007396">
    <property type="entry name" value="TR_PAI2-type"/>
</dbReference>
<dbReference type="PIRSF" id="PIRSF010372">
    <property type="entry name" value="PaiB"/>
    <property type="match status" value="1"/>
</dbReference>